<dbReference type="Proteomes" id="UP000095284">
    <property type="component" value="Unplaced"/>
</dbReference>
<organism evidence="2 3">
    <name type="scientific">Bursaphelenchus xylophilus</name>
    <name type="common">Pinewood nematode worm</name>
    <name type="synonym">Aphelenchoides xylophilus</name>
    <dbReference type="NCBI Taxonomy" id="6326"/>
    <lineage>
        <taxon>Eukaryota</taxon>
        <taxon>Metazoa</taxon>
        <taxon>Ecdysozoa</taxon>
        <taxon>Nematoda</taxon>
        <taxon>Chromadorea</taxon>
        <taxon>Rhabditida</taxon>
        <taxon>Tylenchina</taxon>
        <taxon>Tylenchomorpha</taxon>
        <taxon>Aphelenchoidea</taxon>
        <taxon>Aphelenchoididae</taxon>
        <taxon>Bursaphelenchus</taxon>
    </lineage>
</organism>
<sequence length="72" mass="8088">MPKDKDILEKTAKTSCFNKQPGPSSGKKGQTFFGFGYPSPFHSCPQASTHDYFFTIPRMVIGWGQDIDPPYK</sequence>
<feature type="compositionally biased region" description="Basic and acidic residues" evidence="1">
    <location>
        <begin position="1"/>
        <end position="12"/>
    </location>
</feature>
<name>A0A1I7RH62_BURXY</name>
<evidence type="ECO:0000256" key="1">
    <source>
        <dbReference type="SAM" id="MobiDB-lite"/>
    </source>
</evidence>
<feature type="region of interest" description="Disordered" evidence="1">
    <location>
        <begin position="1"/>
        <end position="29"/>
    </location>
</feature>
<feature type="compositionally biased region" description="Polar residues" evidence="1">
    <location>
        <begin position="13"/>
        <end position="23"/>
    </location>
</feature>
<dbReference type="AlphaFoldDB" id="A0A1I7RH62"/>
<evidence type="ECO:0000313" key="3">
    <source>
        <dbReference type="WBParaSite" id="BXY_0003900.1"/>
    </source>
</evidence>
<reference evidence="3" key="1">
    <citation type="submission" date="2016-11" db="UniProtKB">
        <authorList>
            <consortium name="WormBaseParasite"/>
        </authorList>
    </citation>
    <scope>IDENTIFICATION</scope>
</reference>
<proteinExistence type="predicted"/>
<accession>A0A1I7RH62</accession>
<evidence type="ECO:0000313" key="2">
    <source>
        <dbReference type="Proteomes" id="UP000095284"/>
    </source>
</evidence>
<dbReference type="WBParaSite" id="BXY_0003900.1">
    <property type="protein sequence ID" value="BXY_0003900.1"/>
    <property type="gene ID" value="BXY_0003900"/>
</dbReference>
<protein>
    <submittedName>
        <fullName evidence="3">Ovule protein</fullName>
    </submittedName>
</protein>